<dbReference type="PANTHER" id="PTHR43689">
    <property type="entry name" value="HYDROLASE"/>
    <property type="match status" value="1"/>
</dbReference>
<feature type="domain" description="AB hydrolase-1" evidence="1">
    <location>
        <begin position="73"/>
        <end position="286"/>
    </location>
</feature>
<comment type="caution">
    <text evidence="2">The sequence shown here is derived from an EMBL/GenBank/DDBJ whole genome shotgun (WGS) entry which is preliminary data.</text>
</comment>
<evidence type="ECO:0000313" key="2">
    <source>
        <dbReference type="EMBL" id="RKF15749.1"/>
    </source>
</evidence>
<dbReference type="Pfam" id="PF12697">
    <property type="entry name" value="Abhydrolase_6"/>
    <property type="match status" value="1"/>
</dbReference>
<dbReference type="Gene3D" id="3.40.50.1820">
    <property type="entry name" value="alpha/beta hydrolase"/>
    <property type="match status" value="1"/>
</dbReference>
<evidence type="ECO:0000259" key="1">
    <source>
        <dbReference type="Pfam" id="PF12697"/>
    </source>
</evidence>
<sequence>MQVVKILRQWQYYGLALVGLITACSPVPKGLEQQQLFVEQQLENNPALAKHQLDLGKLSIYSRSQGTPTLATVVWVHGTPGSWSDGAYIIGSPSLTDDMLVYALDRPGWGLSQAKQQGLDVSDFESQAHFLLPWFKQIKSMNPDKPLVIVGHSWGASLIPSLVSQSEDIDAALLLAGALDPSLAKPRWYNKFAGSVAGAWVLSQFDIGELLLDSNKEMYNLAPGLQNSAQELAAMGIPTIVIQGLDDGLVDPLNARYAKQHLPKSNSRVIELEQQGHLLQIESPALIEQCIRALLSQRFQDCY</sequence>
<name>A0A420E8B4_9ALTE</name>
<reference evidence="2 3" key="1">
    <citation type="submission" date="2018-09" db="EMBL/GenBank/DDBJ databases">
        <authorList>
            <person name="Wang Z."/>
        </authorList>
    </citation>
    <scope>NUCLEOTIDE SEQUENCE [LARGE SCALE GENOMIC DNA]</scope>
    <source>
        <strain evidence="2 3">ALS 81</strain>
    </source>
</reference>
<dbReference type="PANTHER" id="PTHR43689:SF8">
    <property type="entry name" value="ALPHA_BETA-HYDROLASES SUPERFAMILY PROTEIN"/>
    <property type="match status" value="1"/>
</dbReference>
<protein>
    <submittedName>
        <fullName evidence="2">Alpha/beta hydrolase</fullName>
    </submittedName>
</protein>
<dbReference type="AlphaFoldDB" id="A0A420E8B4"/>
<gene>
    <name evidence="2" type="ORF">DBZ36_15335</name>
</gene>
<dbReference type="PROSITE" id="PS51257">
    <property type="entry name" value="PROKAR_LIPOPROTEIN"/>
    <property type="match status" value="1"/>
</dbReference>
<dbReference type="RefSeq" id="WP_120355835.1">
    <property type="nucleotide sequence ID" value="NZ_RAQO01000008.1"/>
</dbReference>
<organism evidence="2 3">
    <name type="scientific">Alginatibacterium sediminis</name>
    <dbReference type="NCBI Taxonomy" id="2164068"/>
    <lineage>
        <taxon>Bacteria</taxon>
        <taxon>Pseudomonadati</taxon>
        <taxon>Pseudomonadota</taxon>
        <taxon>Gammaproteobacteria</taxon>
        <taxon>Alteromonadales</taxon>
        <taxon>Alteromonadaceae</taxon>
        <taxon>Alginatibacterium</taxon>
    </lineage>
</organism>
<proteinExistence type="predicted"/>
<dbReference type="EMBL" id="RAQO01000008">
    <property type="protein sequence ID" value="RKF15749.1"/>
    <property type="molecule type" value="Genomic_DNA"/>
</dbReference>
<dbReference type="InterPro" id="IPR000073">
    <property type="entry name" value="AB_hydrolase_1"/>
</dbReference>
<keyword evidence="3" id="KW-1185">Reference proteome</keyword>
<accession>A0A420E8B4</accession>
<dbReference type="SUPFAM" id="SSF53474">
    <property type="entry name" value="alpha/beta-Hydrolases"/>
    <property type="match status" value="1"/>
</dbReference>
<keyword evidence="2" id="KW-0378">Hydrolase</keyword>
<evidence type="ECO:0000313" key="3">
    <source>
        <dbReference type="Proteomes" id="UP000286482"/>
    </source>
</evidence>
<dbReference type="OrthoDB" id="9779853at2"/>
<dbReference type="InterPro" id="IPR029058">
    <property type="entry name" value="AB_hydrolase_fold"/>
</dbReference>
<dbReference type="GO" id="GO:0016787">
    <property type="term" value="F:hydrolase activity"/>
    <property type="evidence" value="ECO:0007669"/>
    <property type="project" value="UniProtKB-KW"/>
</dbReference>
<dbReference type="Proteomes" id="UP000286482">
    <property type="component" value="Unassembled WGS sequence"/>
</dbReference>